<organism evidence="1 2">
    <name type="scientific">Macrostomum lignano</name>
    <dbReference type="NCBI Taxonomy" id="282301"/>
    <lineage>
        <taxon>Eukaryota</taxon>
        <taxon>Metazoa</taxon>
        <taxon>Spiralia</taxon>
        <taxon>Lophotrochozoa</taxon>
        <taxon>Platyhelminthes</taxon>
        <taxon>Rhabditophora</taxon>
        <taxon>Macrostomorpha</taxon>
        <taxon>Macrostomida</taxon>
        <taxon>Macrostomidae</taxon>
        <taxon>Macrostomum</taxon>
    </lineage>
</organism>
<evidence type="ECO:0000313" key="2">
    <source>
        <dbReference type="WBParaSite" id="maker-uti_cns_0010875-snap-gene-0.3-mRNA-1"/>
    </source>
</evidence>
<protein>
    <submittedName>
        <fullName evidence="2">Mediator of RNA polymerase II transcription subunit 16</fullName>
    </submittedName>
</protein>
<proteinExistence type="predicted"/>
<name>A0A1I8I9N0_9PLAT</name>
<dbReference type="WBParaSite" id="maker-uti_cns_0010875-snap-gene-0.3-mRNA-1">
    <property type="protein sequence ID" value="maker-uti_cns_0010875-snap-gene-0.3-mRNA-1"/>
    <property type="gene ID" value="maker-uti_cns_0010875-snap-gene-0.3"/>
</dbReference>
<reference evidence="2" key="1">
    <citation type="submission" date="2016-11" db="UniProtKB">
        <authorList>
            <consortium name="WormBaseParasite"/>
        </authorList>
    </citation>
    <scope>IDENTIFICATION</scope>
</reference>
<evidence type="ECO:0000313" key="1">
    <source>
        <dbReference type="Proteomes" id="UP000095280"/>
    </source>
</evidence>
<dbReference type="AlphaFoldDB" id="A0A1I8I9N0"/>
<keyword evidence="1" id="KW-1185">Reference proteome</keyword>
<sequence>MCINMNLFSNLLFHRLGLFVSEDAQHSISWINLFVDSCSFGNAACWLSDSSGRIVSATLVGSSRADESGIRTHKLEFGALPDDHGKLLQCGLSTSQGAVLLKKLLLWEVKALHISALPVLVAGQLAKLSVFSDSLPEAQHRCFIGRPGSQRSRNLTALSTSESKTIDSWNRTLVRVRSEFGFNVSMADQNSIIMCKGTAGSERKEATWYQSISEISEPCETAVDLGPEKFWLVGQIKLVQVISKRCSIWNVSHSCWLKLNGDAAVSTPLQKVQGEFNSTHELRVFEAMTRQNWQVLCSVNQSGVEHSDSESSLSSAPAVFCKASRSTLELALAYVFNSHSEVHVRPSQCEYGTTSQCKVTHVAAVNTTTQ</sequence>
<dbReference type="Proteomes" id="UP000095280">
    <property type="component" value="Unplaced"/>
</dbReference>
<accession>A0A1I8I9N0</accession>